<dbReference type="RefSeq" id="WP_301296812.1">
    <property type="nucleotide sequence ID" value="NZ_BAAALN010000005.1"/>
</dbReference>
<evidence type="ECO:0000313" key="2">
    <source>
        <dbReference type="EMBL" id="GAA1233577.1"/>
    </source>
</evidence>
<proteinExistence type="predicted"/>
<protein>
    <submittedName>
        <fullName evidence="2">Uncharacterized protein</fullName>
    </submittedName>
</protein>
<keyword evidence="3" id="KW-1185">Reference proteome</keyword>
<sequence length="44" mass="4828">MGWISGDCRLPYVLVNADGISPNDPHEGQPDDDVLADKDDKDDE</sequence>
<comment type="caution">
    <text evidence="2">The sequence shown here is derived from an EMBL/GenBank/DDBJ whole genome shotgun (WGS) entry which is preliminary data.</text>
</comment>
<feature type="compositionally biased region" description="Basic and acidic residues" evidence="1">
    <location>
        <begin position="24"/>
        <end position="44"/>
    </location>
</feature>
<dbReference type="Proteomes" id="UP001500653">
    <property type="component" value="Unassembled WGS sequence"/>
</dbReference>
<accession>A0ABN1W387</accession>
<evidence type="ECO:0000313" key="3">
    <source>
        <dbReference type="Proteomes" id="UP001500653"/>
    </source>
</evidence>
<reference evidence="2 3" key="1">
    <citation type="journal article" date="2019" name="Int. J. Syst. Evol. Microbiol.">
        <title>The Global Catalogue of Microorganisms (GCM) 10K type strain sequencing project: providing services to taxonomists for standard genome sequencing and annotation.</title>
        <authorList>
            <consortium name="The Broad Institute Genomics Platform"/>
            <consortium name="The Broad Institute Genome Sequencing Center for Infectious Disease"/>
            <person name="Wu L."/>
            <person name="Ma J."/>
        </authorList>
    </citation>
    <scope>NUCLEOTIDE SEQUENCE [LARGE SCALE GENOMIC DNA]</scope>
    <source>
        <strain evidence="2 3">JCM 13023</strain>
    </source>
</reference>
<feature type="region of interest" description="Disordered" evidence="1">
    <location>
        <begin position="18"/>
        <end position="44"/>
    </location>
</feature>
<dbReference type="EMBL" id="BAAALN010000005">
    <property type="protein sequence ID" value="GAA1233577.1"/>
    <property type="molecule type" value="Genomic_DNA"/>
</dbReference>
<name>A0ABN1W387_9PSEU</name>
<evidence type="ECO:0000256" key="1">
    <source>
        <dbReference type="SAM" id="MobiDB-lite"/>
    </source>
</evidence>
<gene>
    <name evidence="2" type="ORF">GCM10009676_16180</name>
</gene>
<organism evidence="2 3">
    <name type="scientific">Prauserella halophila</name>
    <dbReference type="NCBI Taxonomy" id="185641"/>
    <lineage>
        <taxon>Bacteria</taxon>
        <taxon>Bacillati</taxon>
        <taxon>Actinomycetota</taxon>
        <taxon>Actinomycetes</taxon>
        <taxon>Pseudonocardiales</taxon>
        <taxon>Pseudonocardiaceae</taxon>
        <taxon>Prauserella</taxon>
    </lineage>
</organism>